<comment type="caution">
    <text evidence="2">The sequence shown here is derived from an EMBL/GenBank/DDBJ whole genome shotgun (WGS) entry which is preliminary data.</text>
</comment>
<dbReference type="HAMAP" id="MF_01041">
    <property type="entry name" value="UPF0223"/>
    <property type="match status" value="1"/>
</dbReference>
<evidence type="ECO:0000313" key="3">
    <source>
        <dbReference type="Proteomes" id="UP001597252"/>
    </source>
</evidence>
<protein>
    <recommendedName>
        <fullName evidence="1">UPF0223 protein ACFQ5J_03440</fullName>
    </recommendedName>
</protein>
<dbReference type="RefSeq" id="WP_125750733.1">
    <property type="nucleotide sequence ID" value="NZ_JBHTON010000007.1"/>
</dbReference>
<dbReference type="SUPFAM" id="SSF158504">
    <property type="entry name" value="BH2638-like"/>
    <property type="match status" value="1"/>
</dbReference>
<keyword evidence="3" id="KW-1185">Reference proteome</keyword>
<dbReference type="NCBIfam" id="NF003353">
    <property type="entry name" value="PRK04387.1"/>
    <property type="match status" value="1"/>
</dbReference>
<sequence length="93" mass="10701">MKPNYQYPLELDWTTDEMIKVTTFYQLVEDAYEHGVDRDNLLAAYRGFKTVVPDQATEKTLGREFETVSGYSLYTVVKAARSGSQKKIKVRLS</sequence>
<dbReference type="Proteomes" id="UP001597252">
    <property type="component" value="Unassembled WGS sequence"/>
</dbReference>
<evidence type="ECO:0000313" key="2">
    <source>
        <dbReference type="EMBL" id="MFD1484284.1"/>
    </source>
</evidence>
<dbReference type="Pfam" id="PF05256">
    <property type="entry name" value="UPF0223"/>
    <property type="match status" value="1"/>
</dbReference>
<dbReference type="InterPro" id="IPR023324">
    <property type="entry name" value="BH2638-like_sf"/>
</dbReference>
<name>A0ABW4E2Z3_9LACO</name>
<dbReference type="PIRSF" id="PIRSF037260">
    <property type="entry name" value="UPF0223"/>
    <property type="match status" value="1"/>
</dbReference>
<comment type="similarity">
    <text evidence="1">Belongs to the UPF0223 family.</text>
</comment>
<dbReference type="Gene3D" id="1.10.220.80">
    <property type="entry name" value="BH2638-like"/>
    <property type="match status" value="1"/>
</dbReference>
<accession>A0ABW4E2Z3</accession>
<evidence type="ECO:0000256" key="1">
    <source>
        <dbReference type="HAMAP-Rule" id="MF_01041"/>
    </source>
</evidence>
<gene>
    <name evidence="2" type="ORF">ACFQ5J_03440</name>
</gene>
<dbReference type="InterPro" id="IPR007920">
    <property type="entry name" value="UPF0223"/>
</dbReference>
<proteinExistence type="inferred from homology"/>
<reference evidence="3" key="1">
    <citation type="journal article" date="2019" name="Int. J. Syst. Evol. Microbiol.">
        <title>The Global Catalogue of Microorganisms (GCM) 10K type strain sequencing project: providing services to taxonomists for standard genome sequencing and annotation.</title>
        <authorList>
            <consortium name="The Broad Institute Genomics Platform"/>
            <consortium name="The Broad Institute Genome Sequencing Center for Infectious Disease"/>
            <person name="Wu L."/>
            <person name="Ma J."/>
        </authorList>
    </citation>
    <scope>NUCLEOTIDE SEQUENCE [LARGE SCALE GENOMIC DNA]</scope>
    <source>
        <strain evidence="3">CCM 8903</strain>
    </source>
</reference>
<organism evidence="2 3">
    <name type="scientific">Lacticaseibacillus baoqingensis</name>
    <dbReference type="NCBI Taxonomy" id="2486013"/>
    <lineage>
        <taxon>Bacteria</taxon>
        <taxon>Bacillati</taxon>
        <taxon>Bacillota</taxon>
        <taxon>Bacilli</taxon>
        <taxon>Lactobacillales</taxon>
        <taxon>Lactobacillaceae</taxon>
        <taxon>Lacticaseibacillus</taxon>
    </lineage>
</organism>
<dbReference type="EMBL" id="JBHTON010000007">
    <property type="protein sequence ID" value="MFD1484284.1"/>
    <property type="molecule type" value="Genomic_DNA"/>
</dbReference>